<organism evidence="1 2">
    <name type="scientific">Brucella thiophenivorans</name>
    <dbReference type="NCBI Taxonomy" id="571255"/>
    <lineage>
        <taxon>Bacteria</taxon>
        <taxon>Pseudomonadati</taxon>
        <taxon>Pseudomonadota</taxon>
        <taxon>Alphaproteobacteria</taxon>
        <taxon>Hyphomicrobiales</taxon>
        <taxon>Brucellaceae</taxon>
        <taxon>Brucella/Ochrobactrum group</taxon>
        <taxon>Brucella</taxon>
    </lineage>
</organism>
<reference evidence="1 2" key="1">
    <citation type="submission" date="2017-07" db="EMBL/GenBank/DDBJ databases">
        <title>Phylogenetic study on the rhizospheric bacterium Ochrobactrum sp. A44.</title>
        <authorList>
            <person name="Krzyzanowska D.M."/>
            <person name="Ossowicki A."/>
            <person name="Rajewska M."/>
            <person name="Maciag T."/>
            <person name="Kaczynski Z."/>
            <person name="Czerwicka M."/>
            <person name="Jafra S."/>
        </authorList>
    </citation>
    <scope>NUCLEOTIDE SEQUENCE [LARGE SCALE GENOMIC DNA]</scope>
    <source>
        <strain evidence="1 2">DSM 7216</strain>
    </source>
</reference>
<sequence>MPAPTTITLPVMTFIRSACALEASDTKSKSIFVQHDA</sequence>
<gene>
    <name evidence="1" type="ORF">CEV31_2645</name>
</gene>
<comment type="caution">
    <text evidence="1">The sequence shown here is derived from an EMBL/GenBank/DDBJ whole genome shotgun (WGS) entry which is preliminary data.</text>
</comment>
<evidence type="ECO:0000313" key="2">
    <source>
        <dbReference type="Proteomes" id="UP000215590"/>
    </source>
</evidence>
<name>A0A256FLV8_9HYPH</name>
<dbReference type="Proteomes" id="UP000215590">
    <property type="component" value="Unassembled WGS sequence"/>
</dbReference>
<protein>
    <submittedName>
        <fullName evidence="1">Uncharacterized protein</fullName>
    </submittedName>
</protein>
<keyword evidence="2" id="KW-1185">Reference proteome</keyword>
<accession>A0A256FLV8</accession>
<evidence type="ECO:0000313" key="1">
    <source>
        <dbReference type="EMBL" id="OYR15843.1"/>
    </source>
</evidence>
<proteinExistence type="predicted"/>
<dbReference type="EMBL" id="NNRJ01000049">
    <property type="protein sequence ID" value="OYR15843.1"/>
    <property type="molecule type" value="Genomic_DNA"/>
</dbReference>
<dbReference type="AlphaFoldDB" id="A0A256FLV8"/>